<dbReference type="Proteomes" id="UP000184520">
    <property type="component" value="Unassembled WGS sequence"/>
</dbReference>
<keyword evidence="9" id="KW-1185">Reference proteome</keyword>
<feature type="binding site" evidence="6">
    <location>
        <begin position="94"/>
        <end position="97"/>
    </location>
    <ligand>
        <name>FMN</name>
        <dbReference type="ChEBI" id="CHEBI:58210"/>
    </ligand>
</feature>
<dbReference type="GO" id="GO:0016652">
    <property type="term" value="F:oxidoreductase activity, acting on NAD(P)H as acceptor"/>
    <property type="evidence" value="ECO:0007669"/>
    <property type="project" value="UniProtKB-UniRule"/>
</dbReference>
<dbReference type="EC" id="1.7.1.17" evidence="6"/>
<dbReference type="InterPro" id="IPR050104">
    <property type="entry name" value="FMN-dep_NADH:Q_OxRdtase_AzoR1"/>
</dbReference>
<feature type="binding site" evidence="6">
    <location>
        <position position="10"/>
    </location>
    <ligand>
        <name>FMN</name>
        <dbReference type="ChEBI" id="CHEBI:58210"/>
    </ligand>
</feature>
<sequence>MKNILVVNSSLNSEAGNSSKLVANYLDKLASKDVKLDLLDLNKAQLPHLTQQEMAAWMTAPEERTQAQAELAAISDALLSRLVEADEVVIGLPMYNLGVPSTFKAWIDRLARAGKSFKYTETGPVGLIADKPVTVLAARGGVYAGTDYDTQTPYIRHIFGLMGITSVNFVYAEGLNMGEEAAEKAFSAANEKIIELLSN</sequence>
<comment type="caution">
    <text evidence="6">Lacks conserved residue(s) required for the propagation of feature annotation.</text>
</comment>
<keyword evidence="3 6" id="KW-0560">Oxidoreductase</keyword>
<keyword evidence="4 6" id="KW-0520">NAD</keyword>
<comment type="catalytic activity">
    <reaction evidence="5">
        <text>N,N-dimethyl-1,4-phenylenediamine + anthranilate + 2 NAD(+) = 2-(4-dimethylaminophenyl)diazenylbenzoate + 2 NADH + 2 H(+)</text>
        <dbReference type="Rhea" id="RHEA:55872"/>
        <dbReference type="ChEBI" id="CHEBI:15378"/>
        <dbReference type="ChEBI" id="CHEBI:15783"/>
        <dbReference type="ChEBI" id="CHEBI:16567"/>
        <dbReference type="ChEBI" id="CHEBI:57540"/>
        <dbReference type="ChEBI" id="CHEBI:57945"/>
        <dbReference type="ChEBI" id="CHEBI:71579"/>
        <dbReference type="EC" id="1.7.1.17"/>
    </reaction>
    <physiologicalReaction direction="right-to-left" evidence="5">
        <dbReference type="Rhea" id="RHEA:55874"/>
    </physiologicalReaction>
</comment>
<protein>
    <recommendedName>
        <fullName evidence="6">FMN dependent NADH:quinone oxidoreductase</fullName>
        <ecNumber evidence="6">1.6.5.-</ecNumber>
    </recommendedName>
    <alternativeName>
        <fullName evidence="6">Azo-dye reductase</fullName>
    </alternativeName>
    <alternativeName>
        <fullName evidence="6">FMN-dependent NADH-azo compound oxidoreductase</fullName>
    </alternativeName>
    <alternativeName>
        <fullName evidence="6">FMN-dependent NADH-azoreductase</fullName>
        <ecNumber evidence="6">1.7.1.17</ecNumber>
    </alternativeName>
</protein>
<comment type="function">
    <text evidence="6">Quinone reductase that provides resistance to thiol-specific stress caused by electrophilic quinones.</text>
</comment>
<dbReference type="GO" id="GO:0016655">
    <property type="term" value="F:oxidoreductase activity, acting on NAD(P)H, quinone or similar compound as acceptor"/>
    <property type="evidence" value="ECO:0007669"/>
    <property type="project" value="InterPro"/>
</dbReference>
<dbReference type="Pfam" id="PF02525">
    <property type="entry name" value="Flavodoxin_2"/>
    <property type="match status" value="1"/>
</dbReference>
<dbReference type="InterPro" id="IPR003680">
    <property type="entry name" value="Flavodoxin_fold"/>
</dbReference>
<dbReference type="AlphaFoldDB" id="A0A1M5Q3Q9"/>
<comment type="subunit">
    <text evidence="6">Homodimer.</text>
</comment>
<proteinExistence type="inferred from homology"/>
<comment type="catalytic activity">
    <reaction evidence="6">
        <text>2 a quinone + NADH + H(+) = 2 a 1,4-benzosemiquinone + NAD(+)</text>
        <dbReference type="Rhea" id="RHEA:65952"/>
        <dbReference type="ChEBI" id="CHEBI:15378"/>
        <dbReference type="ChEBI" id="CHEBI:57540"/>
        <dbReference type="ChEBI" id="CHEBI:57945"/>
        <dbReference type="ChEBI" id="CHEBI:132124"/>
        <dbReference type="ChEBI" id="CHEBI:134225"/>
    </reaction>
</comment>
<feature type="domain" description="Flavodoxin-like fold" evidence="7">
    <location>
        <begin position="2"/>
        <end position="195"/>
    </location>
</feature>
<dbReference type="GO" id="GO:0010181">
    <property type="term" value="F:FMN binding"/>
    <property type="evidence" value="ECO:0007669"/>
    <property type="project" value="UniProtKB-UniRule"/>
</dbReference>
<evidence type="ECO:0000259" key="7">
    <source>
        <dbReference type="Pfam" id="PF02525"/>
    </source>
</evidence>
<dbReference type="STRING" id="634436.SAMN05216361_3719"/>
<keyword evidence="1 6" id="KW-0285">Flavoprotein</keyword>
<evidence type="ECO:0000256" key="2">
    <source>
        <dbReference type="ARBA" id="ARBA00022643"/>
    </source>
</evidence>
<dbReference type="PANTHER" id="PTHR43741:SF2">
    <property type="entry name" value="FMN-DEPENDENT NADH:QUINONE OXIDOREDUCTASE"/>
    <property type="match status" value="1"/>
</dbReference>
<dbReference type="PANTHER" id="PTHR43741">
    <property type="entry name" value="FMN-DEPENDENT NADH-AZOREDUCTASE 1"/>
    <property type="match status" value="1"/>
</dbReference>
<organism evidence="8 9">
    <name type="scientific">Marisediminitalea aggregata</name>
    <dbReference type="NCBI Taxonomy" id="634436"/>
    <lineage>
        <taxon>Bacteria</taxon>
        <taxon>Pseudomonadati</taxon>
        <taxon>Pseudomonadota</taxon>
        <taxon>Gammaproteobacteria</taxon>
        <taxon>Alteromonadales</taxon>
        <taxon>Alteromonadaceae</taxon>
        <taxon>Marisediminitalea</taxon>
    </lineage>
</organism>
<evidence type="ECO:0000256" key="3">
    <source>
        <dbReference type="ARBA" id="ARBA00023002"/>
    </source>
</evidence>
<evidence type="ECO:0000256" key="5">
    <source>
        <dbReference type="ARBA" id="ARBA00048542"/>
    </source>
</evidence>
<dbReference type="SUPFAM" id="SSF52218">
    <property type="entry name" value="Flavoproteins"/>
    <property type="match status" value="1"/>
</dbReference>
<evidence type="ECO:0000256" key="4">
    <source>
        <dbReference type="ARBA" id="ARBA00023027"/>
    </source>
</evidence>
<gene>
    <name evidence="6" type="primary">azoR</name>
    <name evidence="8" type="ORF">SAMN05216361_3719</name>
</gene>
<dbReference type="InterPro" id="IPR023048">
    <property type="entry name" value="NADH:quinone_OxRdtase_FMN_depd"/>
</dbReference>
<dbReference type="OrthoDB" id="9787136at2"/>
<dbReference type="RefSeq" id="WP_073324664.1">
    <property type="nucleotide sequence ID" value="NZ_FQWD01000006.1"/>
</dbReference>
<comment type="cofactor">
    <cofactor evidence="6">
        <name>FMN</name>
        <dbReference type="ChEBI" id="CHEBI:58210"/>
    </cofactor>
    <text evidence="6">Binds 1 FMN per subunit.</text>
</comment>
<name>A0A1M5Q3Q9_9ALTE</name>
<reference evidence="9" key="1">
    <citation type="submission" date="2016-11" db="EMBL/GenBank/DDBJ databases">
        <authorList>
            <person name="Varghese N."/>
            <person name="Submissions S."/>
        </authorList>
    </citation>
    <scope>NUCLEOTIDE SEQUENCE [LARGE SCALE GENOMIC DNA]</scope>
    <source>
        <strain evidence="9">CGMCC 1.8995</strain>
    </source>
</reference>
<evidence type="ECO:0000313" key="8">
    <source>
        <dbReference type="EMBL" id="SHH08451.1"/>
    </source>
</evidence>
<dbReference type="GO" id="GO:0009055">
    <property type="term" value="F:electron transfer activity"/>
    <property type="evidence" value="ECO:0007669"/>
    <property type="project" value="UniProtKB-UniRule"/>
</dbReference>
<evidence type="ECO:0000256" key="1">
    <source>
        <dbReference type="ARBA" id="ARBA00022630"/>
    </source>
</evidence>
<keyword evidence="2 6" id="KW-0288">FMN</keyword>
<dbReference type="EMBL" id="FQWD01000006">
    <property type="protein sequence ID" value="SHH08451.1"/>
    <property type="molecule type" value="Genomic_DNA"/>
</dbReference>
<dbReference type="EC" id="1.6.5.-" evidence="6"/>
<dbReference type="InterPro" id="IPR029039">
    <property type="entry name" value="Flavoprotein-like_sf"/>
</dbReference>
<dbReference type="Gene3D" id="3.40.50.360">
    <property type="match status" value="1"/>
</dbReference>
<accession>A0A1M5Q3Q9</accession>
<evidence type="ECO:0000256" key="6">
    <source>
        <dbReference type="HAMAP-Rule" id="MF_01216"/>
    </source>
</evidence>
<evidence type="ECO:0000313" key="9">
    <source>
        <dbReference type="Proteomes" id="UP000184520"/>
    </source>
</evidence>
<dbReference type="HAMAP" id="MF_01216">
    <property type="entry name" value="Azoreductase_type1"/>
    <property type="match status" value="1"/>
</dbReference>
<comment type="function">
    <text evidence="6">Also exhibits azoreductase activity. Catalyzes the reductive cleavage of the azo bond in aromatic azo compounds to the corresponding amines.</text>
</comment>
<comment type="similarity">
    <text evidence="6">Belongs to the azoreductase type 1 family.</text>
</comment>